<organism evidence="2 3">
    <name type="scientific">Claviceps pazoutovae</name>
    <dbReference type="NCBI Taxonomy" id="1649127"/>
    <lineage>
        <taxon>Eukaryota</taxon>
        <taxon>Fungi</taxon>
        <taxon>Dikarya</taxon>
        <taxon>Ascomycota</taxon>
        <taxon>Pezizomycotina</taxon>
        <taxon>Sordariomycetes</taxon>
        <taxon>Hypocreomycetidae</taxon>
        <taxon>Hypocreales</taxon>
        <taxon>Clavicipitaceae</taxon>
        <taxon>Claviceps</taxon>
    </lineage>
</organism>
<feature type="chain" id="PRO_5040168254" evidence="1">
    <location>
        <begin position="17"/>
        <end position="287"/>
    </location>
</feature>
<proteinExistence type="predicted"/>
<sequence length="287" mass="30438">MHSLALSLALFTTASAALKGVAPELVGTHKNVPKAFIYEFADEAESTSFYATLGDNAKIHTKFDSDLFRGVSVQYPSHEEAHTAAARMAQQPTVKAVWPVLHYPRPELDVIPLGNLLPETQAQSLNGSDGSSMSLPYEGLAGSLRKATTLAADGSWIANATDSNLAPVPGNSTFVLPSPGQAGAYDGIPVAVANLTLGSPTVVMSLTYSHSPPSEALSLWEIDGSPLAWSTRGQVGSGFDGQLRNGSYVNAGRYKIVFKALRIAGDPLNSGDWDTSETPPFTIMYRK</sequence>
<reference evidence="2 3" key="1">
    <citation type="journal article" date="2020" name="bioRxiv">
        <title>Whole genome comparisons of ergot fungi reveals the divergence and evolution of species within the genus Claviceps are the result of varying mechanisms driving genome evolution and host range expansion.</title>
        <authorList>
            <person name="Wyka S.A."/>
            <person name="Mondo S.J."/>
            <person name="Liu M."/>
            <person name="Dettman J."/>
            <person name="Nalam V."/>
            <person name="Broders K.D."/>
        </authorList>
    </citation>
    <scope>NUCLEOTIDE SEQUENCE [LARGE SCALE GENOMIC DNA]</scope>
    <source>
        <strain evidence="2 3">CCC 1485</strain>
    </source>
</reference>
<dbReference type="EMBL" id="SRPO01000787">
    <property type="protein sequence ID" value="KAG5929989.1"/>
    <property type="molecule type" value="Genomic_DNA"/>
</dbReference>
<protein>
    <submittedName>
        <fullName evidence="2">Uncharacterized protein</fullName>
    </submittedName>
</protein>
<gene>
    <name evidence="2" type="ORF">E4U60_007211</name>
</gene>
<keyword evidence="3" id="KW-1185">Reference proteome</keyword>
<dbReference type="Proteomes" id="UP000706124">
    <property type="component" value="Unassembled WGS sequence"/>
</dbReference>
<evidence type="ECO:0000313" key="2">
    <source>
        <dbReference type="EMBL" id="KAG5929989.1"/>
    </source>
</evidence>
<comment type="caution">
    <text evidence="2">The sequence shown here is derived from an EMBL/GenBank/DDBJ whole genome shotgun (WGS) entry which is preliminary data.</text>
</comment>
<dbReference type="OrthoDB" id="10256524at2759"/>
<accession>A0A9P7SDL6</accession>
<keyword evidence="1" id="KW-0732">Signal</keyword>
<evidence type="ECO:0000313" key="3">
    <source>
        <dbReference type="Proteomes" id="UP000706124"/>
    </source>
</evidence>
<dbReference type="AlphaFoldDB" id="A0A9P7SDL6"/>
<name>A0A9P7SDL6_9HYPO</name>
<feature type="signal peptide" evidence="1">
    <location>
        <begin position="1"/>
        <end position="16"/>
    </location>
</feature>
<evidence type="ECO:0000256" key="1">
    <source>
        <dbReference type="SAM" id="SignalP"/>
    </source>
</evidence>